<keyword evidence="2" id="KW-0285">Flavoprotein</keyword>
<evidence type="ECO:0000259" key="6">
    <source>
        <dbReference type="Pfam" id="PF00890"/>
    </source>
</evidence>
<dbReference type="InterPro" id="IPR050315">
    <property type="entry name" value="FAD-oxidoreductase_2"/>
</dbReference>
<dbReference type="NCBIfam" id="NF009479">
    <property type="entry name" value="PRK12845.1"/>
    <property type="match status" value="1"/>
</dbReference>
<dbReference type="InterPro" id="IPR027477">
    <property type="entry name" value="Succ_DH/fumarate_Rdtase_cat_sf"/>
</dbReference>
<keyword evidence="3" id="KW-0274">FAD</keyword>
<feature type="region of interest" description="Disordered" evidence="5">
    <location>
        <begin position="1"/>
        <end position="23"/>
    </location>
</feature>
<dbReference type="EMBL" id="JAKNCJ010000004">
    <property type="protein sequence ID" value="MCL6423613.1"/>
    <property type="molecule type" value="Genomic_DNA"/>
</dbReference>
<keyword evidence="4" id="KW-0560">Oxidoreductase</keyword>
<gene>
    <name evidence="7" type="ORF">Bequi_09480</name>
</gene>
<dbReference type="Gene3D" id="3.50.50.60">
    <property type="entry name" value="FAD/NAD(P)-binding domain"/>
    <property type="match status" value="2"/>
</dbReference>
<dbReference type="PANTHER" id="PTHR43400:SF10">
    <property type="entry name" value="3-OXOSTEROID 1-DEHYDROGENASE"/>
    <property type="match status" value="1"/>
</dbReference>
<evidence type="ECO:0000256" key="5">
    <source>
        <dbReference type="SAM" id="MobiDB-lite"/>
    </source>
</evidence>
<organism evidence="7 8">
    <name type="scientific">Brachybacterium equifaecis</name>
    <dbReference type="NCBI Taxonomy" id="2910770"/>
    <lineage>
        <taxon>Bacteria</taxon>
        <taxon>Bacillati</taxon>
        <taxon>Actinomycetota</taxon>
        <taxon>Actinomycetes</taxon>
        <taxon>Micrococcales</taxon>
        <taxon>Dermabacteraceae</taxon>
        <taxon>Brachybacterium</taxon>
    </lineage>
</organism>
<evidence type="ECO:0000313" key="8">
    <source>
        <dbReference type="Proteomes" id="UP001203761"/>
    </source>
</evidence>
<dbReference type="PANTHER" id="PTHR43400">
    <property type="entry name" value="FUMARATE REDUCTASE"/>
    <property type="match status" value="1"/>
</dbReference>
<name>A0ABT0R110_9MICO</name>
<dbReference type="InterPro" id="IPR036188">
    <property type="entry name" value="FAD/NAD-bd_sf"/>
</dbReference>
<evidence type="ECO:0000256" key="4">
    <source>
        <dbReference type="ARBA" id="ARBA00023002"/>
    </source>
</evidence>
<evidence type="ECO:0000256" key="2">
    <source>
        <dbReference type="ARBA" id="ARBA00022630"/>
    </source>
</evidence>
<keyword evidence="8" id="KW-1185">Reference proteome</keyword>
<dbReference type="Pfam" id="PF00890">
    <property type="entry name" value="FAD_binding_2"/>
    <property type="match status" value="1"/>
</dbReference>
<feature type="compositionally biased region" description="Low complexity" evidence="5">
    <location>
        <begin position="12"/>
        <end position="22"/>
    </location>
</feature>
<dbReference type="RefSeq" id="WP_249737691.1">
    <property type="nucleotide sequence ID" value="NZ_JAKNCJ010000004.1"/>
</dbReference>
<evidence type="ECO:0000256" key="1">
    <source>
        <dbReference type="ARBA" id="ARBA00001974"/>
    </source>
</evidence>
<accession>A0ABT0R110</accession>
<protein>
    <submittedName>
        <fullName evidence="7">3-ketosteroid-delta-1-dehydrogenase</fullName>
    </submittedName>
</protein>
<feature type="domain" description="FAD-dependent oxidoreductase 2 FAD-binding" evidence="6">
    <location>
        <begin position="37"/>
        <end position="566"/>
    </location>
</feature>
<evidence type="ECO:0000256" key="3">
    <source>
        <dbReference type="ARBA" id="ARBA00022827"/>
    </source>
</evidence>
<sequence>MGALQQKGLLMTPTTPASPAPALSQGAAAQGFDTEVDFLVIGSGTGMLGALAAHEAGLTALVLEKTDRVGGSLARSGGAFWIPGNEVLEREGASDTAADALAYLRTLTADAGIPDDILEAYLALGPETVALMERTTLMEFFWAKGYSDYHPELPGGSAEGRTVECAPFDLAALGEDRPLLREAVMEAPVPMPVTGADYKWLNLIARTPARSLPSALRRVIQGVGGKTLGKELAAGGQAIAGGLFAGLRAAGIPVWTNSEASELLVEGDRVVGAVVIREGRRVQVRARRGVLLAAGGFDHDLALRRQVQSEVLTADVSLGATGSTGDGLRIGESVGAGTALLEESWWFPALAQPGAAAPLPLLAERSLPGSFMIDRHGKRFINESRDYMSFGQEVLRRFADGDPVGTMWLVFDQRYRRNYLLGGTVMPGLPLPAAWIEGGVAALGETPAELAAAMGVRAGAFEESLARFNHLAGMGTDHDFGRGASAYDRYYGDPTQSPNPNLRPLAGRLFAVQVVLSDLGTCGGLVTDERARVLRPDGSPIAGLYAAGNTSANVFGHVYPGAGATIGQGLVFAVAAARDAAGLPVARAQCDDTRPPLLPTAQHSPAATMAELTGHADRRRGRRARNTWCASYMSAGGDACFRACWRA</sequence>
<comment type="cofactor">
    <cofactor evidence="1">
        <name>FAD</name>
        <dbReference type="ChEBI" id="CHEBI:57692"/>
    </cofactor>
</comment>
<dbReference type="SUPFAM" id="SSF51905">
    <property type="entry name" value="FAD/NAD(P)-binding domain"/>
    <property type="match status" value="1"/>
</dbReference>
<dbReference type="Proteomes" id="UP001203761">
    <property type="component" value="Unassembled WGS sequence"/>
</dbReference>
<evidence type="ECO:0000313" key="7">
    <source>
        <dbReference type="EMBL" id="MCL6423613.1"/>
    </source>
</evidence>
<dbReference type="InterPro" id="IPR003953">
    <property type="entry name" value="FAD-dep_OxRdtase_2_FAD-bd"/>
</dbReference>
<dbReference type="SUPFAM" id="SSF56425">
    <property type="entry name" value="Succinate dehydrogenase/fumarate reductase flavoprotein, catalytic domain"/>
    <property type="match status" value="1"/>
</dbReference>
<comment type="caution">
    <text evidence="7">The sequence shown here is derived from an EMBL/GenBank/DDBJ whole genome shotgun (WGS) entry which is preliminary data.</text>
</comment>
<proteinExistence type="predicted"/>
<reference evidence="7" key="1">
    <citation type="submission" date="2022-02" db="EMBL/GenBank/DDBJ databases">
        <authorList>
            <person name="Lee M."/>
            <person name="Kim S.-J."/>
            <person name="Jung M.-Y."/>
        </authorList>
    </citation>
    <scope>NUCLEOTIDE SEQUENCE</scope>
    <source>
        <strain evidence="7">JHP9</strain>
    </source>
</reference>